<evidence type="ECO:0000313" key="9">
    <source>
        <dbReference type="Proteomes" id="UP000184245"/>
    </source>
</evidence>
<keyword evidence="4 6" id="KW-1133">Transmembrane helix</keyword>
<feature type="transmembrane region" description="Helical" evidence="6">
    <location>
        <begin position="115"/>
        <end position="137"/>
    </location>
</feature>
<feature type="transmembrane region" description="Helical" evidence="6">
    <location>
        <begin position="90"/>
        <end position="109"/>
    </location>
</feature>
<evidence type="ECO:0000256" key="6">
    <source>
        <dbReference type="SAM" id="Phobius"/>
    </source>
</evidence>
<dbReference type="InterPro" id="IPR003740">
    <property type="entry name" value="YitT"/>
</dbReference>
<dbReference type="PIRSF" id="PIRSF006483">
    <property type="entry name" value="Membrane_protein_YitT"/>
    <property type="match status" value="1"/>
</dbReference>
<proteinExistence type="predicted"/>
<dbReference type="Pfam" id="PF10035">
    <property type="entry name" value="DUF2179"/>
    <property type="match status" value="1"/>
</dbReference>
<dbReference type="Pfam" id="PF02588">
    <property type="entry name" value="YitT_membrane"/>
    <property type="match status" value="1"/>
</dbReference>
<dbReference type="STRING" id="1122155.SAMN02745158_04093"/>
<sequence length="291" mass="32141">MDTAKKEFIKKQFLVGVGAIIFVLPYNLLITPMHLYSGNFTGIAQILRTLLVDYAHVALPRGFDITGIILFLINIPLLTLAFLKLGKFFFVKTVITTALISLFFSLIPVPAEPIISDPLTACLIGGVVAGFGAGMILREGSSGGGLDILGMYFAQKRPNFSVGKVVVIVAIFVFTTCLFLYDFEVVVYSAIFTFTSSFALDRFHYQTVKVSAFIVTSNPEVANVITQDLSRGGTEWTGQGVYSHTKMHVYMTVLSKYEVNKLRRKVHALDPHSFIAFQTVSAIEGYFQPHL</sequence>
<reference evidence="8 9" key="1">
    <citation type="submission" date="2016-11" db="EMBL/GenBank/DDBJ databases">
        <authorList>
            <person name="Jaros S."/>
            <person name="Januszkiewicz K."/>
            <person name="Wedrychowicz H."/>
        </authorList>
    </citation>
    <scope>NUCLEOTIDE SEQUENCE [LARGE SCALE GENOMIC DNA]</scope>
    <source>
        <strain evidence="8 9">DSM 17459</strain>
    </source>
</reference>
<dbReference type="PANTHER" id="PTHR33545:SF5">
    <property type="entry name" value="UPF0750 MEMBRANE PROTEIN YITT"/>
    <property type="match status" value="1"/>
</dbReference>
<keyword evidence="2" id="KW-1003">Cell membrane</keyword>
<dbReference type="InterPro" id="IPR015867">
    <property type="entry name" value="N-reg_PII/ATP_PRibTrfase_C"/>
</dbReference>
<keyword evidence="3 6" id="KW-0812">Transmembrane</keyword>
<organism evidence="8 9">
    <name type="scientific">Lactonifactor longoviformis DSM 17459</name>
    <dbReference type="NCBI Taxonomy" id="1122155"/>
    <lineage>
        <taxon>Bacteria</taxon>
        <taxon>Bacillati</taxon>
        <taxon>Bacillota</taxon>
        <taxon>Clostridia</taxon>
        <taxon>Eubacteriales</taxon>
        <taxon>Clostridiaceae</taxon>
        <taxon>Lactonifactor</taxon>
    </lineage>
</organism>
<dbReference type="Gene3D" id="3.30.70.120">
    <property type="match status" value="1"/>
</dbReference>
<name>A0A1M5CD48_9CLOT</name>
<keyword evidence="9" id="KW-1185">Reference proteome</keyword>
<accession>A0A1M5CD48</accession>
<dbReference type="InterPro" id="IPR019264">
    <property type="entry name" value="DUF2179"/>
</dbReference>
<evidence type="ECO:0000259" key="7">
    <source>
        <dbReference type="Pfam" id="PF10035"/>
    </source>
</evidence>
<dbReference type="RefSeq" id="WP_072854620.1">
    <property type="nucleotide sequence ID" value="NZ_FQVI01000038.1"/>
</dbReference>
<evidence type="ECO:0000256" key="5">
    <source>
        <dbReference type="ARBA" id="ARBA00023136"/>
    </source>
</evidence>
<feature type="transmembrane region" description="Helical" evidence="6">
    <location>
        <begin position="65"/>
        <end position="83"/>
    </location>
</feature>
<dbReference type="GO" id="GO:0005886">
    <property type="term" value="C:plasma membrane"/>
    <property type="evidence" value="ECO:0007669"/>
    <property type="project" value="UniProtKB-SubCell"/>
</dbReference>
<feature type="domain" description="DUF2179" evidence="7">
    <location>
        <begin position="231"/>
        <end position="285"/>
    </location>
</feature>
<evidence type="ECO:0000256" key="4">
    <source>
        <dbReference type="ARBA" id="ARBA00022989"/>
    </source>
</evidence>
<dbReference type="AlphaFoldDB" id="A0A1M5CD48"/>
<evidence type="ECO:0000256" key="1">
    <source>
        <dbReference type="ARBA" id="ARBA00004651"/>
    </source>
</evidence>
<dbReference type="InterPro" id="IPR051461">
    <property type="entry name" value="UPF0750_membrane"/>
</dbReference>
<comment type="subcellular location">
    <subcellularLocation>
        <location evidence="1">Cell membrane</location>
        <topology evidence="1">Multi-pass membrane protein</topology>
    </subcellularLocation>
</comment>
<dbReference type="EMBL" id="FQVI01000038">
    <property type="protein sequence ID" value="SHF52658.1"/>
    <property type="molecule type" value="Genomic_DNA"/>
</dbReference>
<evidence type="ECO:0000313" key="8">
    <source>
        <dbReference type="EMBL" id="SHF52658.1"/>
    </source>
</evidence>
<protein>
    <submittedName>
        <fullName evidence="8">Uncharacterized membrane-anchored protein YitT, contains DUF161 and DUF2179 domains</fullName>
    </submittedName>
</protein>
<dbReference type="Proteomes" id="UP000184245">
    <property type="component" value="Unassembled WGS sequence"/>
</dbReference>
<evidence type="ECO:0000256" key="2">
    <source>
        <dbReference type="ARBA" id="ARBA00022475"/>
    </source>
</evidence>
<keyword evidence="5 6" id="KW-0472">Membrane</keyword>
<dbReference type="CDD" id="cd16380">
    <property type="entry name" value="YitT_C"/>
    <property type="match status" value="1"/>
</dbReference>
<dbReference type="OrthoDB" id="3180973at2"/>
<evidence type="ECO:0000256" key="3">
    <source>
        <dbReference type="ARBA" id="ARBA00022692"/>
    </source>
</evidence>
<dbReference type="PANTHER" id="PTHR33545">
    <property type="entry name" value="UPF0750 MEMBRANE PROTEIN YITT-RELATED"/>
    <property type="match status" value="1"/>
</dbReference>
<feature type="transmembrane region" description="Helical" evidence="6">
    <location>
        <begin position="12"/>
        <end position="30"/>
    </location>
</feature>
<gene>
    <name evidence="8" type="ORF">SAMN02745158_04093</name>
</gene>
<feature type="transmembrane region" description="Helical" evidence="6">
    <location>
        <begin position="158"/>
        <end position="181"/>
    </location>
</feature>